<proteinExistence type="predicted"/>
<evidence type="ECO:0000256" key="1">
    <source>
        <dbReference type="SAM" id="SignalP"/>
    </source>
</evidence>
<organism evidence="2 3">
    <name type="scientific">Winogradskyella eximia</name>
    <dbReference type="NCBI Taxonomy" id="262006"/>
    <lineage>
        <taxon>Bacteria</taxon>
        <taxon>Pseudomonadati</taxon>
        <taxon>Bacteroidota</taxon>
        <taxon>Flavobacteriia</taxon>
        <taxon>Flavobacteriales</taxon>
        <taxon>Flavobacteriaceae</taxon>
        <taxon>Winogradskyella</taxon>
    </lineage>
</organism>
<dbReference type="Proteomes" id="UP000256980">
    <property type="component" value="Unassembled WGS sequence"/>
</dbReference>
<keyword evidence="3" id="KW-1185">Reference proteome</keyword>
<protein>
    <submittedName>
        <fullName evidence="2">Uncharacterized protein</fullName>
    </submittedName>
</protein>
<keyword evidence="1" id="KW-0732">Signal</keyword>
<comment type="caution">
    <text evidence="2">The sequence shown here is derived from an EMBL/GenBank/DDBJ whole genome shotgun (WGS) entry which is preliminary data.</text>
</comment>
<evidence type="ECO:0000313" key="3">
    <source>
        <dbReference type="Proteomes" id="UP000256980"/>
    </source>
</evidence>
<dbReference type="AlphaFoldDB" id="A0A3D9H756"/>
<sequence length="48" mass="5330">MKNKKNLVLAIAIFGGMLFTVQATNIIDLDGQTTNKIEVKKRKLIKNG</sequence>
<reference evidence="2 3" key="1">
    <citation type="submission" date="2018-07" db="EMBL/GenBank/DDBJ databases">
        <title>Genomic Encyclopedia of Type Strains, Phase III (KMG-III): the genomes of soil and plant-associated and newly described type strains.</title>
        <authorList>
            <person name="Whitman W."/>
        </authorList>
    </citation>
    <scope>NUCLEOTIDE SEQUENCE [LARGE SCALE GENOMIC DNA]</scope>
    <source>
        <strain evidence="2 3">CECT 7946</strain>
    </source>
</reference>
<evidence type="ECO:0000313" key="2">
    <source>
        <dbReference type="EMBL" id="RED45330.1"/>
    </source>
</evidence>
<dbReference type="EMBL" id="QRDV01000002">
    <property type="protein sequence ID" value="RED45330.1"/>
    <property type="molecule type" value="Genomic_DNA"/>
</dbReference>
<feature type="chain" id="PRO_5017677615" evidence="1">
    <location>
        <begin position="24"/>
        <end position="48"/>
    </location>
</feature>
<gene>
    <name evidence="2" type="ORF">DFQ10_102198</name>
</gene>
<name>A0A3D9H756_9FLAO</name>
<feature type="signal peptide" evidence="1">
    <location>
        <begin position="1"/>
        <end position="23"/>
    </location>
</feature>
<accession>A0A3D9H756</accession>